<accession>A0A5C4NBS3</accession>
<dbReference type="InterPro" id="IPR001451">
    <property type="entry name" value="Hexapep"/>
</dbReference>
<keyword evidence="6" id="KW-1185">Reference proteome</keyword>
<dbReference type="OrthoDB" id="9815592at2"/>
<evidence type="ECO:0000256" key="2">
    <source>
        <dbReference type="ARBA" id="ARBA00022679"/>
    </source>
</evidence>
<comment type="caution">
    <text evidence="5">The sequence shown here is derived from an EMBL/GenBank/DDBJ whole genome shotgun (WGS) entry which is preliminary data.</text>
</comment>
<dbReference type="PANTHER" id="PTHR43300:SF11">
    <property type="entry name" value="ACETYLTRANSFERASE RV3034C-RELATED"/>
    <property type="match status" value="1"/>
</dbReference>
<dbReference type="NCBIfam" id="TIGR03308">
    <property type="entry name" value="phn_thr-fam"/>
    <property type="match status" value="1"/>
</dbReference>
<dbReference type="InterPro" id="IPR011004">
    <property type="entry name" value="Trimer_LpxA-like_sf"/>
</dbReference>
<dbReference type="PANTHER" id="PTHR43300">
    <property type="entry name" value="ACETYLTRANSFERASE"/>
    <property type="match status" value="1"/>
</dbReference>
<dbReference type="PROSITE" id="PS00101">
    <property type="entry name" value="HEXAPEP_TRANSFERASES"/>
    <property type="match status" value="1"/>
</dbReference>
<dbReference type="RefSeq" id="WP_139081939.1">
    <property type="nucleotide sequence ID" value="NZ_VDFV01000015.1"/>
</dbReference>
<dbReference type="Gene3D" id="2.160.10.10">
    <property type="entry name" value="Hexapeptide repeat proteins"/>
    <property type="match status" value="1"/>
</dbReference>
<dbReference type="AlphaFoldDB" id="A0A5C4NBS3"/>
<sequence length="203" mass="22783">MLDAEGPVIGPNCEVRESRLGRFTEVGEGTRLLHVAMGDYSYCDRFCDIAHAEIGRFGNIAAFVRIGPTDHPLRTASLHHFLYRSSKYWADAEDDPDFFAQRRSRTARIGHDTWIGHSAVVKPEVTVGHGAVVAAGAVVTRDVEPYVIVAGVPARVIRDRQPRRIAERLMALAWWDWSHERLRAALPDFRTLRAEAFLEKHGG</sequence>
<evidence type="ECO:0000313" key="6">
    <source>
        <dbReference type="Proteomes" id="UP000305709"/>
    </source>
</evidence>
<keyword evidence="3" id="KW-0677">Repeat</keyword>
<evidence type="ECO:0000256" key="1">
    <source>
        <dbReference type="ARBA" id="ARBA00007274"/>
    </source>
</evidence>
<proteinExistence type="inferred from homology"/>
<organism evidence="5 6">
    <name type="scientific">Rubellimicrobium roseum</name>
    <dbReference type="NCBI Taxonomy" id="687525"/>
    <lineage>
        <taxon>Bacteria</taxon>
        <taxon>Pseudomonadati</taxon>
        <taxon>Pseudomonadota</taxon>
        <taxon>Alphaproteobacteria</taxon>
        <taxon>Rhodobacterales</taxon>
        <taxon>Roseobacteraceae</taxon>
        <taxon>Rubellimicrobium</taxon>
    </lineage>
</organism>
<keyword evidence="4" id="KW-0012">Acyltransferase</keyword>
<dbReference type="EMBL" id="VDFV01000015">
    <property type="protein sequence ID" value="TNC71325.1"/>
    <property type="molecule type" value="Genomic_DNA"/>
</dbReference>
<comment type="similarity">
    <text evidence="1">Belongs to the transferase hexapeptide repeat family.</text>
</comment>
<dbReference type="Proteomes" id="UP000305709">
    <property type="component" value="Unassembled WGS sequence"/>
</dbReference>
<dbReference type="InterPro" id="IPR017694">
    <property type="entry name" value="Phosphonate_tfrase_rpt"/>
</dbReference>
<keyword evidence="2 5" id="KW-0808">Transferase</keyword>
<name>A0A5C4NBS3_9RHOB</name>
<dbReference type="SUPFAM" id="SSF51161">
    <property type="entry name" value="Trimeric LpxA-like enzymes"/>
    <property type="match status" value="1"/>
</dbReference>
<dbReference type="CDD" id="cd03349">
    <property type="entry name" value="LbH_XAT"/>
    <property type="match status" value="1"/>
</dbReference>
<gene>
    <name evidence="5" type="ORF">FHG71_12075</name>
</gene>
<evidence type="ECO:0000256" key="3">
    <source>
        <dbReference type="ARBA" id="ARBA00022737"/>
    </source>
</evidence>
<evidence type="ECO:0000313" key="5">
    <source>
        <dbReference type="EMBL" id="TNC71325.1"/>
    </source>
</evidence>
<dbReference type="InterPro" id="IPR050179">
    <property type="entry name" value="Trans_hexapeptide_repeat"/>
</dbReference>
<dbReference type="InterPro" id="IPR018357">
    <property type="entry name" value="Hexapep_transf_CS"/>
</dbReference>
<dbReference type="Pfam" id="PF00132">
    <property type="entry name" value="Hexapep"/>
    <property type="match status" value="1"/>
</dbReference>
<evidence type="ECO:0000256" key="4">
    <source>
        <dbReference type="ARBA" id="ARBA00023315"/>
    </source>
</evidence>
<reference evidence="5 6" key="1">
    <citation type="submission" date="2019-06" db="EMBL/GenBank/DDBJ databases">
        <authorList>
            <person name="Jiang L."/>
        </authorList>
    </citation>
    <scope>NUCLEOTIDE SEQUENCE [LARGE SCALE GENOMIC DNA]</scope>
    <source>
        <strain evidence="5 6">YIM 48858</strain>
    </source>
</reference>
<dbReference type="GO" id="GO:0016746">
    <property type="term" value="F:acyltransferase activity"/>
    <property type="evidence" value="ECO:0007669"/>
    <property type="project" value="UniProtKB-KW"/>
</dbReference>
<protein>
    <submittedName>
        <fullName evidence="5">Chloramphenicol acetyltransferase</fullName>
    </submittedName>
</protein>